<comment type="caution">
    <text evidence="12">The sequence shown here is derived from an EMBL/GenBank/DDBJ whole genome shotgun (WGS) entry which is preliminary data.</text>
</comment>
<dbReference type="AlphaFoldDB" id="A0AAV7C5L4"/>
<evidence type="ECO:0000256" key="2">
    <source>
        <dbReference type="ARBA" id="ARBA00022692"/>
    </source>
</evidence>
<keyword evidence="2" id="KW-0812">Transmembrane</keyword>
<evidence type="ECO:0000256" key="8">
    <source>
        <dbReference type="ARBA" id="ARBA00023319"/>
    </source>
</evidence>
<proteinExistence type="inferred from homology"/>
<dbReference type="SMART" id="SM00409">
    <property type="entry name" value="IG"/>
    <property type="match status" value="3"/>
</dbReference>
<keyword evidence="4" id="KW-1133">Transmembrane helix</keyword>
<dbReference type="InterPro" id="IPR013106">
    <property type="entry name" value="Ig_V-set"/>
</dbReference>
<accession>A0AAV7C5L4</accession>
<dbReference type="GO" id="GO:0060097">
    <property type="term" value="P:cytoskeletal rearrangement involved in phagocytosis, engulfment"/>
    <property type="evidence" value="ECO:0007669"/>
    <property type="project" value="TreeGrafter"/>
</dbReference>
<dbReference type="GO" id="GO:0001786">
    <property type="term" value="F:phosphatidylserine binding"/>
    <property type="evidence" value="ECO:0007669"/>
    <property type="project" value="TreeGrafter"/>
</dbReference>
<dbReference type="FunFam" id="2.60.40.10:FF:000774">
    <property type="entry name" value="Hepatitis A virus cellular receptor 1"/>
    <property type="match status" value="3"/>
</dbReference>
<evidence type="ECO:0000313" key="12">
    <source>
        <dbReference type="EMBL" id="KAG8579812.1"/>
    </source>
</evidence>
<keyword evidence="7" id="KW-0325">Glycoprotein</keyword>
<evidence type="ECO:0000256" key="4">
    <source>
        <dbReference type="ARBA" id="ARBA00022989"/>
    </source>
</evidence>
<gene>
    <name evidence="12" type="ORF">GDO81_011061</name>
</gene>
<keyword evidence="3 10" id="KW-0732">Signal</keyword>
<keyword evidence="5" id="KW-0472">Membrane</keyword>
<dbReference type="GO" id="GO:0043277">
    <property type="term" value="P:apoptotic cell clearance"/>
    <property type="evidence" value="ECO:0007669"/>
    <property type="project" value="TreeGrafter"/>
</dbReference>
<evidence type="ECO:0000256" key="7">
    <source>
        <dbReference type="ARBA" id="ARBA00023180"/>
    </source>
</evidence>
<evidence type="ECO:0000256" key="1">
    <source>
        <dbReference type="ARBA" id="ARBA00004479"/>
    </source>
</evidence>
<dbReference type="InterPro" id="IPR007110">
    <property type="entry name" value="Ig-like_dom"/>
</dbReference>
<dbReference type="InterPro" id="IPR013783">
    <property type="entry name" value="Ig-like_fold"/>
</dbReference>
<dbReference type="Gene3D" id="2.60.40.10">
    <property type="entry name" value="Immunoglobulins"/>
    <property type="match status" value="3"/>
</dbReference>
<dbReference type="PANTHER" id="PTHR46608">
    <property type="entry name" value="T-CELL IMMUNOGLOBULIN AND MUCIN DOMAIN-CONTAINING PROTEIN 4"/>
    <property type="match status" value="1"/>
</dbReference>
<feature type="domain" description="Ig-like" evidence="11">
    <location>
        <begin position="30"/>
        <end position="111"/>
    </location>
</feature>
<sequence length="363" mass="40034">MDMGSGWIICLVLSTTALAAPPETVEGFVNDMLKIPCSYSVQHGTYHVCWGRGGCGFFFCNNVILKTDFHKVTSRKSDRYQLLGDISKGDVSLTISGATKEDEGTYCCRVQVPGLGNDLKKEFKVVIQEAMTLSDTVTGLVDEIITLPCSYPIANSGYHMCSGRGGCPKSKCNDALLKTDGNRVTWRKSDRYQLLGEITQGDVSLAITGATKEDQGTYCCRVEVPGLFNDLKKNVKVEIEEADNISSHVGDRVKLPCKYDVSKGTSRMCWGRGTCPTFRCTEAIVWTDGKKVTWTESEKYKLVGNINNGEVSLTINGVTKEDEGMYCCRVELPGLFNDQKKEVNLEVECVSHAIYEGPKKLQQ</sequence>
<comment type="subcellular location">
    <subcellularLocation>
        <location evidence="1">Membrane</location>
        <topology evidence="1">Single-pass type I membrane protein</topology>
    </subcellularLocation>
</comment>
<dbReference type="EMBL" id="WNYA01000004">
    <property type="protein sequence ID" value="KAG8579812.1"/>
    <property type="molecule type" value="Genomic_DNA"/>
</dbReference>
<dbReference type="PANTHER" id="PTHR46608:SF3">
    <property type="entry name" value="T-CELL IMMUNOGLOBULIN AND MUCIN DOMAIN-CONTAINING PROTEIN 4"/>
    <property type="match status" value="1"/>
</dbReference>
<feature type="domain" description="Ig-like" evidence="11">
    <location>
        <begin position="256"/>
        <end position="344"/>
    </location>
</feature>
<organism evidence="12 13">
    <name type="scientific">Engystomops pustulosus</name>
    <name type="common">Tungara frog</name>
    <name type="synonym">Physalaemus pustulosus</name>
    <dbReference type="NCBI Taxonomy" id="76066"/>
    <lineage>
        <taxon>Eukaryota</taxon>
        <taxon>Metazoa</taxon>
        <taxon>Chordata</taxon>
        <taxon>Craniata</taxon>
        <taxon>Vertebrata</taxon>
        <taxon>Euteleostomi</taxon>
        <taxon>Amphibia</taxon>
        <taxon>Batrachia</taxon>
        <taxon>Anura</taxon>
        <taxon>Neobatrachia</taxon>
        <taxon>Hyloidea</taxon>
        <taxon>Leptodactylidae</taxon>
        <taxon>Leiuperinae</taxon>
        <taxon>Engystomops</taxon>
    </lineage>
</organism>
<feature type="chain" id="PRO_5043675471" description="Ig-like domain-containing protein" evidence="10">
    <location>
        <begin position="20"/>
        <end position="363"/>
    </location>
</feature>
<evidence type="ECO:0000256" key="9">
    <source>
        <dbReference type="ARBA" id="ARBA00038203"/>
    </source>
</evidence>
<keyword evidence="6" id="KW-1015">Disulfide bond</keyword>
<dbReference type="Proteomes" id="UP000824782">
    <property type="component" value="Unassembled WGS sequence"/>
</dbReference>
<comment type="similarity">
    <text evidence="9">Belongs to the immunoglobulin superfamily. TIM family.</text>
</comment>
<feature type="domain" description="Ig-like" evidence="11">
    <location>
        <begin position="161"/>
        <end position="223"/>
    </location>
</feature>
<evidence type="ECO:0000259" key="11">
    <source>
        <dbReference type="PROSITE" id="PS50835"/>
    </source>
</evidence>
<evidence type="ECO:0000256" key="5">
    <source>
        <dbReference type="ARBA" id="ARBA00023136"/>
    </source>
</evidence>
<dbReference type="PROSITE" id="PS50835">
    <property type="entry name" value="IG_LIKE"/>
    <property type="match status" value="3"/>
</dbReference>
<evidence type="ECO:0000313" key="13">
    <source>
        <dbReference type="Proteomes" id="UP000824782"/>
    </source>
</evidence>
<dbReference type="SUPFAM" id="SSF48726">
    <property type="entry name" value="Immunoglobulin"/>
    <property type="match status" value="3"/>
</dbReference>
<evidence type="ECO:0000256" key="6">
    <source>
        <dbReference type="ARBA" id="ARBA00023157"/>
    </source>
</evidence>
<evidence type="ECO:0000256" key="3">
    <source>
        <dbReference type="ARBA" id="ARBA00022729"/>
    </source>
</evidence>
<dbReference type="Pfam" id="PF07686">
    <property type="entry name" value="V-set"/>
    <property type="match status" value="3"/>
</dbReference>
<keyword evidence="13" id="KW-1185">Reference proteome</keyword>
<protein>
    <recommendedName>
        <fullName evidence="11">Ig-like domain-containing protein</fullName>
    </recommendedName>
</protein>
<dbReference type="InterPro" id="IPR036179">
    <property type="entry name" value="Ig-like_dom_sf"/>
</dbReference>
<evidence type="ECO:0000256" key="10">
    <source>
        <dbReference type="SAM" id="SignalP"/>
    </source>
</evidence>
<dbReference type="GO" id="GO:0016020">
    <property type="term" value="C:membrane"/>
    <property type="evidence" value="ECO:0007669"/>
    <property type="project" value="UniProtKB-SubCell"/>
</dbReference>
<dbReference type="InterPro" id="IPR003599">
    <property type="entry name" value="Ig_sub"/>
</dbReference>
<dbReference type="SMART" id="SM00406">
    <property type="entry name" value="IGv"/>
    <property type="match status" value="3"/>
</dbReference>
<keyword evidence="8" id="KW-0393">Immunoglobulin domain</keyword>
<name>A0AAV7C5L4_ENGPU</name>
<reference evidence="12" key="1">
    <citation type="thesis" date="2020" institute="ProQuest LLC" country="789 East Eisenhower Parkway, Ann Arbor, MI, USA">
        <title>Comparative Genomics and Chromosome Evolution.</title>
        <authorList>
            <person name="Mudd A.B."/>
        </authorList>
    </citation>
    <scope>NUCLEOTIDE SEQUENCE</scope>
    <source>
        <strain evidence="12">237g6f4</strain>
        <tissue evidence="12">Blood</tissue>
    </source>
</reference>
<feature type="signal peptide" evidence="10">
    <location>
        <begin position="1"/>
        <end position="19"/>
    </location>
</feature>